<dbReference type="KEGG" id="rva:Rvan_2360"/>
<dbReference type="Proteomes" id="UP000001399">
    <property type="component" value="Chromosome"/>
</dbReference>
<name>E3I4K2_RHOVT</name>
<dbReference type="AlphaFoldDB" id="E3I4K2"/>
<evidence type="ECO:0000313" key="2">
    <source>
        <dbReference type="Proteomes" id="UP000001399"/>
    </source>
</evidence>
<organism evidence="1 2">
    <name type="scientific">Rhodomicrobium vannielii (strain ATCC 17100 / DSM 162 / LMG 4299 / NCIMB 10020 / ATH 3.1.1)</name>
    <dbReference type="NCBI Taxonomy" id="648757"/>
    <lineage>
        <taxon>Bacteria</taxon>
        <taxon>Pseudomonadati</taxon>
        <taxon>Pseudomonadota</taxon>
        <taxon>Alphaproteobacteria</taxon>
        <taxon>Hyphomicrobiales</taxon>
        <taxon>Hyphomicrobiaceae</taxon>
        <taxon>Rhodomicrobium</taxon>
    </lineage>
</organism>
<proteinExistence type="predicted"/>
<reference evidence="2" key="1">
    <citation type="journal article" date="2011" name="J. Bacteriol.">
        <title>Genome sequences of eight morphologically diverse alphaproteobacteria.</title>
        <authorList>
            <consortium name="US DOE Joint Genome Institute"/>
            <person name="Brown P.J."/>
            <person name="Kysela D.T."/>
            <person name="Buechlein A."/>
            <person name="Hemmerich C."/>
            <person name="Brun Y.V."/>
        </authorList>
    </citation>
    <scope>NUCLEOTIDE SEQUENCE [LARGE SCALE GENOMIC DNA]</scope>
    <source>
        <strain evidence="2">ATCC 17100 / ATH 3.1.1 / DSM 162 / LMG 4299</strain>
    </source>
</reference>
<gene>
    <name evidence="1" type="ordered locus">Rvan_2360</name>
</gene>
<dbReference type="EMBL" id="CP002292">
    <property type="protein sequence ID" value="ADP71584.1"/>
    <property type="molecule type" value="Genomic_DNA"/>
</dbReference>
<protein>
    <submittedName>
        <fullName evidence="1">Uncharacterized protein</fullName>
    </submittedName>
</protein>
<sequence>MIEVCVLERCFLCGFDRRFGPNAYRARHCKSWDVVICNVCRSSHSGGIVPTTALLKSLATLGIEPKRNAKGWIDIPD</sequence>
<evidence type="ECO:0000313" key="1">
    <source>
        <dbReference type="EMBL" id="ADP71584.1"/>
    </source>
</evidence>
<keyword evidence="2" id="KW-1185">Reference proteome</keyword>
<dbReference type="HOGENOM" id="CLU_2635745_0_0_5"/>
<accession>E3I4K2</accession>